<feature type="domain" description="Methyltransferase small" evidence="6">
    <location>
        <begin position="118"/>
        <end position="200"/>
    </location>
</feature>
<keyword evidence="1 5" id="KW-0489">Methyltransferase</keyword>
<comment type="similarity">
    <text evidence="5">Belongs to the protein N5-glutamine methyltransferase family. PrmC subfamily.</text>
</comment>
<dbReference type="AlphaFoldDB" id="A0A383S2Z9"/>
<dbReference type="NCBIfam" id="TIGR03534">
    <property type="entry name" value="RF_mod_PrmC"/>
    <property type="match status" value="1"/>
</dbReference>
<dbReference type="NCBIfam" id="TIGR00536">
    <property type="entry name" value="hemK_fam"/>
    <property type="match status" value="1"/>
</dbReference>
<keyword evidence="3 5" id="KW-0949">S-adenosyl-L-methionine</keyword>
<comment type="caution">
    <text evidence="5">Lacks conserved residue(s) required for the propagation of feature annotation.</text>
</comment>
<dbReference type="InterPro" id="IPR002052">
    <property type="entry name" value="DNA_methylase_N6_adenine_CS"/>
</dbReference>
<dbReference type="EC" id="2.1.1.297" evidence="5"/>
<protein>
    <recommendedName>
        <fullName evidence="5">Release factor glutamine methyltransferase</fullName>
        <shortName evidence="5">RF MTase</shortName>
        <ecNumber evidence="5">2.1.1.297</ecNumber>
    </recommendedName>
    <alternativeName>
        <fullName evidence="5">N5-glutamine methyltransferase PrmC</fullName>
    </alternativeName>
    <alternativeName>
        <fullName evidence="5">Protein-(glutamine-N5) MTase PrmC</fullName>
    </alternativeName>
    <alternativeName>
        <fullName evidence="5">Protein-glutamine N-methyltransferase PrmC</fullName>
    </alternativeName>
</protein>
<feature type="binding site" evidence="5">
    <location>
        <position position="150"/>
    </location>
    <ligand>
        <name>S-adenosyl-L-methionine</name>
        <dbReference type="ChEBI" id="CHEBI:59789"/>
    </ligand>
</feature>
<evidence type="ECO:0000313" key="9">
    <source>
        <dbReference type="Proteomes" id="UP000263928"/>
    </source>
</evidence>
<dbReference type="HAMAP" id="MF_02126">
    <property type="entry name" value="RF_methyltr_PrmC"/>
    <property type="match status" value="1"/>
</dbReference>
<name>A0A383S2Z9_9ACTN</name>
<feature type="binding site" evidence="5">
    <location>
        <position position="192"/>
    </location>
    <ligand>
        <name>S-adenosyl-L-methionine</name>
        <dbReference type="ChEBI" id="CHEBI:59789"/>
    </ligand>
</feature>
<dbReference type="InterPro" id="IPR050320">
    <property type="entry name" value="N5-glutamine_MTase"/>
</dbReference>
<proteinExistence type="inferred from homology"/>
<evidence type="ECO:0000259" key="6">
    <source>
        <dbReference type="Pfam" id="PF05175"/>
    </source>
</evidence>
<dbReference type="PROSITE" id="PS00092">
    <property type="entry name" value="N6_MTASE"/>
    <property type="match status" value="1"/>
</dbReference>
<evidence type="ECO:0000256" key="3">
    <source>
        <dbReference type="ARBA" id="ARBA00022691"/>
    </source>
</evidence>
<dbReference type="InterPro" id="IPR004556">
    <property type="entry name" value="HemK-like"/>
</dbReference>
<organism evidence="8 9">
    <name type="scientific">Propionibacterium australiense</name>
    <dbReference type="NCBI Taxonomy" id="119981"/>
    <lineage>
        <taxon>Bacteria</taxon>
        <taxon>Bacillati</taxon>
        <taxon>Actinomycetota</taxon>
        <taxon>Actinomycetes</taxon>
        <taxon>Propionibacteriales</taxon>
        <taxon>Propionibacteriaceae</taxon>
        <taxon>Propionibacterium</taxon>
    </lineage>
</organism>
<dbReference type="GO" id="GO:0102559">
    <property type="term" value="F:peptide chain release factor N(5)-glutamine methyltransferase activity"/>
    <property type="evidence" value="ECO:0007669"/>
    <property type="project" value="UniProtKB-EC"/>
</dbReference>
<dbReference type="Gene3D" id="3.40.50.150">
    <property type="entry name" value="Vaccinia Virus protein VP39"/>
    <property type="match status" value="1"/>
</dbReference>
<evidence type="ECO:0000256" key="1">
    <source>
        <dbReference type="ARBA" id="ARBA00022603"/>
    </source>
</evidence>
<evidence type="ECO:0000259" key="7">
    <source>
        <dbReference type="Pfam" id="PF17827"/>
    </source>
</evidence>
<evidence type="ECO:0000256" key="4">
    <source>
        <dbReference type="ARBA" id="ARBA00048391"/>
    </source>
</evidence>
<dbReference type="Pfam" id="PF17827">
    <property type="entry name" value="PrmC_N"/>
    <property type="match status" value="1"/>
</dbReference>
<gene>
    <name evidence="5" type="primary">prmC</name>
    <name evidence="8" type="ORF">PROPAUS_0262</name>
</gene>
<dbReference type="Proteomes" id="UP000263928">
    <property type="component" value="Unassembled WGS sequence"/>
</dbReference>
<dbReference type="EMBL" id="UNQJ01000001">
    <property type="protein sequence ID" value="SYZ32385.1"/>
    <property type="molecule type" value="Genomic_DNA"/>
</dbReference>
<comment type="catalytic activity">
    <reaction evidence="4 5">
        <text>L-glutaminyl-[peptide chain release factor] + S-adenosyl-L-methionine = N(5)-methyl-L-glutaminyl-[peptide chain release factor] + S-adenosyl-L-homocysteine + H(+)</text>
        <dbReference type="Rhea" id="RHEA:42896"/>
        <dbReference type="Rhea" id="RHEA-COMP:10271"/>
        <dbReference type="Rhea" id="RHEA-COMP:10272"/>
        <dbReference type="ChEBI" id="CHEBI:15378"/>
        <dbReference type="ChEBI" id="CHEBI:30011"/>
        <dbReference type="ChEBI" id="CHEBI:57856"/>
        <dbReference type="ChEBI" id="CHEBI:59789"/>
        <dbReference type="ChEBI" id="CHEBI:61891"/>
        <dbReference type="EC" id="2.1.1.297"/>
    </reaction>
</comment>
<comment type="function">
    <text evidence="5">Methylates the class 1 translation termination release factors RF1/PrfA and RF2/PrfB on the glutamine residue of the universally conserved GGQ motif.</text>
</comment>
<dbReference type="SUPFAM" id="SSF53335">
    <property type="entry name" value="S-adenosyl-L-methionine-dependent methyltransferases"/>
    <property type="match status" value="1"/>
</dbReference>
<keyword evidence="2 5" id="KW-0808">Transferase</keyword>
<dbReference type="InterPro" id="IPR029063">
    <property type="entry name" value="SAM-dependent_MTases_sf"/>
</dbReference>
<dbReference type="RefSeq" id="WP_170175692.1">
    <property type="nucleotide sequence ID" value="NZ_LR134442.1"/>
</dbReference>
<dbReference type="InterPro" id="IPR019874">
    <property type="entry name" value="RF_methyltr_PrmC"/>
</dbReference>
<dbReference type="PANTHER" id="PTHR18895:SF74">
    <property type="entry name" value="MTRF1L RELEASE FACTOR GLUTAMINE METHYLTRANSFERASE"/>
    <property type="match status" value="1"/>
</dbReference>
<reference evidence="9" key="1">
    <citation type="submission" date="2018-08" db="EMBL/GenBank/DDBJ databases">
        <authorList>
            <person name="Hornung B."/>
        </authorList>
    </citation>
    <scope>NUCLEOTIDE SEQUENCE [LARGE SCALE GENOMIC DNA]</scope>
</reference>
<accession>A0A383S2Z9</accession>
<feature type="binding site" evidence="5">
    <location>
        <begin position="192"/>
        <end position="195"/>
    </location>
    <ligand>
        <name>substrate</name>
    </ligand>
</feature>
<evidence type="ECO:0000256" key="5">
    <source>
        <dbReference type="HAMAP-Rule" id="MF_02126"/>
    </source>
</evidence>
<evidence type="ECO:0000313" key="8">
    <source>
        <dbReference type="EMBL" id="SYZ32385.1"/>
    </source>
</evidence>
<feature type="domain" description="Release factor glutamine methyltransferase N-terminal" evidence="7">
    <location>
        <begin position="10"/>
        <end position="76"/>
    </location>
</feature>
<dbReference type="InterPro" id="IPR007848">
    <property type="entry name" value="Small_mtfrase_dom"/>
</dbReference>
<dbReference type="PANTHER" id="PTHR18895">
    <property type="entry name" value="HEMK METHYLTRANSFERASE"/>
    <property type="match status" value="1"/>
</dbReference>
<dbReference type="Gene3D" id="1.10.8.10">
    <property type="entry name" value="DNA helicase RuvA subunit, C-terminal domain"/>
    <property type="match status" value="1"/>
</dbReference>
<evidence type="ECO:0000256" key="2">
    <source>
        <dbReference type="ARBA" id="ARBA00022679"/>
    </source>
</evidence>
<keyword evidence="9" id="KW-1185">Reference proteome</keyword>
<dbReference type="GO" id="GO:0003676">
    <property type="term" value="F:nucleic acid binding"/>
    <property type="evidence" value="ECO:0007669"/>
    <property type="project" value="InterPro"/>
</dbReference>
<sequence>MSPRRPAAMIKEGIERLARAGLPTPRADARLLLAHAARMEPSGLATTRELDELVARRYEELLTRRGSGEPLQYLTGVAWFRRIKVLVGPGVFIPRPETETVVQFALRTLVALRPVTGPEPVVVDLCTGSGVIAASIAEEYPGRPRIWAVEASEAALPWARLNLEPRGVELVHADMADALHELDDRVDLVVANPPYVPESAAAQLPDDVLGHEPHEALFAGEDGLDALRVLAGTAARLLRPGGWFVAEHDDTQGGTAPRLLAGTGAFHTIEDHLDLTGRPRFVSAVRGSGALGPEVEE</sequence>
<dbReference type="CDD" id="cd02440">
    <property type="entry name" value="AdoMet_MTases"/>
    <property type="match status" value="1"/>
</dbReference>
<dbReference type="GO" id="GO:0032259">
    <property type="term" value="P:methylation"/>
    <property type="evidence" value="ECO:0007669"/>
    <property type="project" value="UniProtKB-KW"/>
</dbReference>
<dbReference type="Pfam" id="PF05175">
    <property type="entry name" value="MTS"/>
    <property type="match status" value="1"/>
</dbReference>
<dbReference type="InterPro" id="IPR040758">
    <property type="entry name" value="PrmC_N"/>
</dbReference>